<feature type="transmembrane region" description="Helical" evidence="8">
    <location>
        <begin position="45"/>
        <end position="64"/>
    </location>
</feature>
<protein>
    <submittedName>
        <fullName evidence="9">Bile acid:sodium symporter</fullName>
    </submittedName>
</protein>
<feature type="transmembrane region" description="Helical" evidence="8">
    <location>
        <begin position="205"/>
        <end position="227"/>
    </location>
</feature>
<dbReference type="InterPro" id="IPR038770">
    <property type="entry name" value="Na+/solute_symporter_sf"/>
</dbReference>
<feature type="transmembrane region" description="Helical" evidence="8">
    <location>
        <begin position="105"/>
        <end position="128"/>
    </location>
</feature>
<feature type="transmembrane region" description="Helical" evidence="8">
    <location>
        <begin position="20"/>
        <end position="39"/>
    </location>
</feature>
<evidence type="ECO:0000256" key="6">
    <source>
        <dbReference type="ARBA" id="ARBA00022989"/>
    </source>
</evidence>
<sequence length="324" mass="33983">MGLVRRPAALPETMERHQVAIYLAAVAAGAGLGLSMPSWQSSLELAINPAIAGLLYVTFLQVPTATLGKSLRDSRFMAVLLAVNFVVVPIVVGVLFTLLPDEPAIRIGVLLVLLCPCVDYVIVFSGLAGGAGHRLLAATPILLLAQMALLPVYLTIFMGTEIADIVEPEPFVVAFIVLIAVPLAAAWSTQAAARSIPQMDRFRAGVSTLMVPLVVLVLVVVVASQMATLGDHARDIVELIPVYVVFLAVMAGLGLLIARRAGLDLPARRAIAFSGATRNSLVVLPLALALPAGFEVAGAVVVTQTVVEVLGMVALVAIIPRITR</sequence>
<feature type="transmembrane region" description="Helical" evidence="8">
    <location>
        <begin position="171"/>
        <end position="193"/>
    </location>
</feature>
<keyword evidence="10" id="KW-1185">Reference proteome</keyword>
<proteinExistence type="inferred from homology"/>
<dbReference type="Pfam" id="PF01758">
    <property type="entry name" value="SBF"/>
    <property type="match status" value="1"/>
</dbReference>
<dbReference type="RefSeq" id="WP_330431797.1">
    <property type="nucleotide sequence ID" value="NZ_JAZDUF010000002.1"/>
</dbReference>
<keyword evidence="6 8" id="KW-1133">Transmembrane helix</keyword>
<feature type="transmembrane region" description="Helical" evidence="8">
    <location>
        <begin position="239"/>
        <end position="258"/>
    </location>
</feature>
<evidence type="ECO:0000256" key="7">
    <source>
        <dbReference type="ARBA" id="ARBA00023136"/>
    </source>
</evidence>
<comment type="similarity">
    <text evidence="2">Belongs to the arsenical resistance-3 (ACR3) (TC 2.A.59) family.</text>
</comment>
<keyword evidence="7 8" id="KW-0472">Membrane</keyword>
<feature type="transmembrane region" description="Helical" evidence="8">
    <location>
        <begin position="76"/>
        <end position="99"/>
    </location>
</feature>
<feature type="transmembrane region" description="Helical" evidence="8">
    <location>
        <begin position="135"/>
        <end position="159"/>
    </location>
</feature>
<feature type="transmembrane region" description="Helical" evidence="8">
    <location>
        <begin position="270"/>
        <end position="290"/>
    </location>
</feature>
<evidence type="ECO:0000256" key="8">
    <source>
        <dbReference type="SAM" id="Phobius"/>
    </source>
</evidence>
<dbReference type="EMBL" id="JAZDUF010000002">
    <property type="protein sequence ID" value="MEE3850115.1"/>
    <property type="molecule type" value="Genomic_DNA"/>
</dbReference>
<accession>A0ABU7MAP0</accession>
<dbReference type="InterPro" id="IPR004706">
    <property type="entry name" value="Arsenical-R_Acr3"/>
</dbReference>
<keyword evidence="5 8" id="KW-0812">Transmembrane</keyword>
<dbReference type="Gene3D" id="1.20.1530.20">
    <property type="match status" value="1"/>
</dbReference>
<name>A0ABU7MAP0_9ACTN</name>
<comment type="caution">
    <text evidence="9">The sequence shown here is derived from an EMBL/GenBank/DDBJ whole genome shotgun (WGS) entry which is preliminary data.</text>
</comment>
<keyword evidence="4" id="KW-1003">Cell membrane</keyword>
<reference evidence="9 10" key="1">
    <citation type="submission" date="2024-01" db="EMBL/GenBank/DDBJ databases">
        <title>Draft genome sequence of Gordonia sp. LSe1-13.</title>
        <authorList>
            <person name="Suphannarot A."/>
            <person name="Mingma R."/>
        </authorList>
    </citation>
    <scope>NUCLEOTIDE SEQUENCE [LARGE SCALE GENOMIC DNA]</scope>
    <source>
        <strain evidence="9 10">LSe1-13</strain>
    </source>
</reference>
<evidence type="ECO:0000256" key="5">
    <source>
        <dbReference type="ARBA" id="ARBA00022692"/>
    </source>
</evidence>
<feature type="transmembrane region" description="Helical" evidence="8">
    <location>
        <begin position="296"/>
        <end position="319"/>
    </location>
</feature>
<dbReference type="Proteomes" id="UP001347146">
    <property type="component" value="Unassembled WGS sequence"/>
</dbReference>
<evidence type="ECO:0000256" key="4">
    <source>
        <dbReference type="ARBA" id="ARBA00022475"/>
    </source>
</evidence>
<evidence type="ECO:0000256" key="2">
    <source>
        <dbReference type="ARBA" id="ARBA00010110"/>
    </source>
</evidence>
<keyword evidence="3" id="KW-0813">Transport</keyword>
<evidence type="ECO:0000313" key="10">
    <source>
        <dbReference type="Proteomes" id="UP001347146"/>
    </source>
</evidence>
<dbReference type="PANTHER" id="PTHR43057:SF1">
    <property type="entry name" value="ARSENICAL-RESISTANCE PROTEIN 3"/>
    <property type="match status" value="1"/>
</dbReference>
<organism evidence="9 10">
    <name type="scientific">Gordonia sesuvii</name>
    <dbReference type="NCBI Taxonomy" id="3116777"/>
    <lineage>
        <taxon>Bacteria</taxon>
        <taxon>Bacillati</taxon>
        <taxon>Actinomycetota</taxon>
        <taxon>Actinomycetes</taxon>
        <taxon>Mycobacteriales</taxon>
        <taxon>Gordoniaceae</taxon>
        <taxon>Gordonia</taxon>
    </lineage>
</organism>
<comment type="subcellular location">
    <subcellularLocation>
        <location evidence="1">Cell membrane</location>
        <topology evidence="1">Multi-pass membrane protein</topology>
    </subcellularLocation>
</comment>
<dbReference type="InterPro" id="IPR002657">
    <property type="entry name" value="BilAc:Na_symport/Acr3"/>
</dbReference>
<evidence type="ECO:0000256" key="3">
    <source>
        <dbReference type="ARBA" id="ARBA00022448"/>
    </source>
</evidence>
<evidence type="ECO:0000256" key="1">
    <source>
        <dbReference type="ARBA" id="ARBA00004651"/>
    </source>
</evidence>
<dbReference type="PANTHER" id="PTHR43057">
    <property type="entry name" value="ARSENITE EFFLUX TRANSPORTER"/>
    <property type="match status" value="1"/>
</dbReference>
<evidence type="ECO:0000313" key="9">
    <source>
        <dbReference type="EMBL" id="MEE3850115.1"/>
    </source>
</evidence>
<gene>
    <name evidence="9" type="ORF">VZC37_07205</name>
</gene>